<dbReference type="EMBL" id="PVTL01000003">
    <property type="protein sequence ID" value="PRY69029.1"/>
    <property type="molecule type" value="Genomic_DNA"/>
</dbReference>
<dbReference type="RefSeq" id="WP_106211275.1">
    <property type="nucleotide sequence ID" value="NZ_PVTL01000003.1"/>
</dbReference>
<gene>
    <name evidence="2" type="ORF">B0I08_103235</name>
</gene>
<dbReference type="SUPFAM" id="SSF109604">
    <property type="entry name" value="HD-domain/PDEase-like"/>
    <property type="match status" value="1"/>
</dbReference>
<dbReference type="OrthoDB" id="8478129at2"/>
<evidence type="ECO:0000313" key="3">
    <source>
        <dbReference type="Proteomes" id="UP000237983"/>
    </source>
</evidence>
<dbReference type="AlphaFoldDB" id="A0A2T0VFP5"/>
<organism evidence="2 3">
    <name type="scientific">Glaciihabitans tibetensis</name>
    <dbReference type="NCBI Taxonomy" id="1266600"/>
    <lineage>
        <taxon>Bacteria</taxon>
        <taxon>Bacillati</taxon>
        <taxon>Actinomycetota</taxon>
        <taxon>Actinomycetes</taxon>
        <taxon>Micrococcales</taxon>
        <taxon>Microbacteriaceae</taxon>
        <taxon>Glaciihabitans</taxon>
    </lineage>
</organism>
<dbReference type="Gene3D" id="1.10.3210.10">
    <property type="entry name" value="Hypothetical protein af1432"/>
    <property type="match status" value="1"/>
</dbReference>
<keyword evidence="3" id="KW-1185">Reference proteome</keyword>
<feature type="domain" description="HD" evidence="1">
    <location>
        <begin position="45"/>
        <end position="87"/>
    </location>
</feature>
<protein>
    <submittedName>
        <fullName evidence="2">HD domain-containing protein</fullName>
    </submittedName>
</protein>
<dbReference type="InterPro" id="IPR003607">
    <property type="entry name" value="HD/PDEase_dom"/>
</dbReference>
<proteinExistence type="predicted"/>
<dbReference type="PANTHER" id="PTHR35569">
    <property type="entry name" value="CYANAMIDE HYDRATASE DDI2-RELATED"/>
    <property type="match status" value="1"/>
</dbReference>
<comment type="caution">
    <text evidence="2">The sequence shown here is derived from an EMBL/GenBank/DDBJ whole genome shotgun (WGS) entry which is preliminary data.</text>
</comment>
<dbReference type="CDD" id="cd00077">
    <property type="entry name" value="HDc"/>
    <property type="match status" value="1"/>
</dbReference>
<name>A0A2T0VFP5_9MICO</name>
<dbReference type="Proteomes" id="UP000237983">
    <property type="component" value="Unassembled WGS sequence"/>
</dbReference>
<sequence length="213" mass="22779">MTPENLSPALDREVQGDVRALITPPTPAAVLSLEVVTAMCSPALLNHSIRSYAFGAALGRKEGVEFDPELLFVAAMLHDIALVPAFDSETVPFEEAGGRVAWVFGAGAGWSPARRERVSEVIVRHMWTEVDVALDAEGHLLERATSLDVSGTAPGDWTNEFRAGVVSVVPRLGFAAEFTRCIVDQAERKPTSNAARTVRSGLPARAAANSLDM</sequence>
<accession>A0A2T0VFP5</accession>
<reference evidence="2 3" key="1">
    <citation type="submission" date="2018-03" db="EMBL/GenBank/DDBJ databases">
        <title>Genomic Encyclopedia of Type Strains, Phase III (KMG-III): the genomes of soil and plant-associated and newly described type strains.</title>
        <authorList>
            <person name="Whitman W."/>
        </authorList>
    </citation>
    <scope>NUCLEOTIDE SEQUENCE [LARGE SCALE GENOMIC DNA]</scope>
    <source>
        <strain evidence="2 3">CGMCC 1.12484</strain>
    </source>
</reference>
<dbReference type="Pfam" id="PF01966">
    <property type="entry name" value="HD"/>
    <property type="match status" value="1"/>
</dbReference>
<dbReference type="InterPro" id="IPR006674">
    <property type="entry name" value="HD_domain"/>
</dbReference>
<evidence type="ECO:0000313" key="2">
    <source>
        <dbReference type="EMBL" id="PRY69029.1"/>
    </source>
</evidence>
<evidence type="ECO:0000259" key="1">
    <source>
        <dbReference type="Pfam" id="PF01966"/>
    </source>
</evidence>
<dbReference type="PANTHER" id="PTHR35569:SF1">
    <property type="entry name" value="CYANAMIDE HYDRATASE DDI2-RELATED"/>
    <property type="match status" value="1"/>
</dbReference>